<evidence type="ECO:0000256" key="2">
    <source>
        <dbReference type="ARBA" id="ARBA00012423"/>
    </source>
</evidence>
<dbReference type="SUPFAM" id="SSF53474">
    <property type="entry name" value="alpha/beta-Hydrolases"/>
    <property type="match status" value="1"/>
</dbReference>
<dbReference type="PANTHER" id="PTHR11247">
    <property type="entry name" value="PALMITOYL-PROTEIN THIOESTERASE/DOLICHYLDIPHOSPHATASE 1"/>
    <property type="match status" value="1"/>
</dbReference>
<dbReference type="FunFam" id="3.40.50.1820:FF:000107">
    <property type="entry name" value="Palmitoyl-protein thioesterase 1"/>
    <property type="match status" value="1"/>
</dbReference>
<protein>
    <recommendedName>
        <fullName evidence="3">Palmitoyl-protein thioesterase 1</fullName>
        <ecNumber evidence="2">3.1.2.22</ecNumber>
    </recommendedName>
    <alternativeName>
        <fullName evidence="8">Palmitoyl-protein hydrolase 1</fullName>
    </alternativeName>
</protein>
<organism evidence="12 13">
    <name type="scientific">Malassezia japonica</name>
    <dbReference type="NCBI Taxonomy" id="223818"/>
    <lineage>
        <taxon>Eukaryota</taxon>
        <taxon>Fungi</taxon>
        <taxon>Dikarya</taxon>
        <taxon>Basidiomycota</taxon>
        <taxon>Ustilaginomycotina</taxon>
        <taxon>Malasseziomycetes</taxon>
        <taxon>Malasseziales</taxon>
        <taxon>Malasseziaceae</taxon>
        <taxon>Malassezia</taxon>
    </lineage>
</organism>
<proteinExistence type="inferred from homology"/>
<keyword evidence="7" id="KW-0325">Glycoprotein</keyword>
<accession>A0AAF0F1P0</accession>
<dbReference type="Pfam" id="PF02089">
    <property type="entry name" value="Palm_thioest"/>
    <property type="match status" value="1"/>
</dbReference>
<dbReference type="RefSeq" id="XP_060121696.1">
    <property type="nucleotide sequence ID" value="XM_060265713.1"/>
</dbReference>
<dbReference type="Gene3D" id="3.40.50.1820">
    <property type="entry name" value="alpha/beta hydrolase"/>
    <property type="match status" value="1"/>
</dbReference>
<evidence type="ECO:0000256" key="10">
    <source>
        <dbReference type="ARBA" id="ARBA00048461"/>
    </source>
</evidence>
<evidence type="ECO:0000256" key="9">
    <source>
        <dbReference type="ARBA" id="ARBA00047591"/>
    </source>
</evidence>
<dbReference type="AlphaFoldDB" id="A0AAF0F1P0"/>
<evidence type="ECO:0000256" key="8">
    <source>
        <dbReference type="ARBA" id="ARBA00031934"/>
    </source>
</evidence>
<name>A0AAF0F1P0_9BASI</name>
<dbReference type="PANTHER" id="PTHR11247:SF8">
    <property type="entry name" value="PALMITOYL-PROTEIN THIOESTERASE 1"/>
    <property type="match status" value="1"/>
</dbReference>
<feature type="signal peptide" evidence="11">
    <location>
        <begin position="1"/>
        <end position="20"/>
    </location>
</feature>
<evidence type="ECO:0000256" key="11">
    <source>
        <dbReference type="SAM" id="SignalP"/>
    </source>
</evidence>
<feature type="chain" id="PRO_5042004935" description="Palmitoyl-protein thioesterase 1" evidence="11">
    <location>
        <begin position="21"/>
        <end position="357"/>
    </location>
</feature>
<dbReference type="GO" id="GO:0008474">
    <property type="term" value="F:palmitoyl-(protein) hydrolase activity"/>
    <property type="evidence" value="ECO:0007669"/>
    <property type="project" value="UniProtKB-EC"/>
</dbReference>
<dbReference type="InterPro" id="IPR002472">
    <property type="entry name" value="Palm_thioest"/>
</dbReference>
<evidence type="ECO:0000256" key="7">
    <source>
        <dbReference type="ARBA" id="ARBA00023180"/>
    </source>
</evidence>
<dbReference type="GeneID" id="85225412"/>
<gene>
    <name evidence="12" type="ORF">MJAP1_001763</name>
</gene>
<comment type="catalytic activity">
    <reaction evidence="10">
        <text>a monoacylglycerol + H2O = glycerol + a fatty acid + H(+)</text>
        <dbReference type="Rhea" id="RHEA:15245"/>
        <dbReference type="ChEBI" id="CHEBI:15377"/>
        <dbReference type="ChEBI" id="CHEBI:15378"/>
        <dbReference type="ChEBI" id="CHEBI:17408"/>
        <dbReference type="ChEBI" id="CHEBI:17754"/>
        <dbReference type="ChEBI" id="CHEBI:28868"/>
    </reaction>
</comment>
<evidence type="ECO:0000256" key="4">
    <source>
        <dbReference type="ARBA" id="ARBA00022729"/>
    </source>
</evidence>
<keyword evidence="5 12" id="KW-0378">Hydrolase</keyword>
<evidence type="ECO:0000256" key="1">
    <source>
        <dbReference type="ARBA" id="ARBA00010758"/>
    </source>
</evidence>
<comment type="catalytic activity">
    <reaction evidence="9">
        <text>a diacylglycerol + H2O = a monoacylglycerol + a fatty acid + H(+)</text>
        <dbReference type="Rhea" id="RHEA:32731"/>
        <dbReference type="ChEBI" id="CHEBI:15377"/>
        <dbReference type="ChEBI" id="CHEBI:15378"/>
        <dbReference type="ChEBI" id="CHEBI:17408"/>
        <dbReference type="ChEBI" id="CHEBI:18035"/>
        <dbReference type="ChEBI" id="CHEBI:28868"/>
    </reaction>
</comment>
<evidence type="ECO:0000256" key="3">
    <source>
        <dbReference type="ARBA" id="ARBA00014212"/>
    </source>
</evidence>
<reference evidence="12" key="1">
    <citation type="submission" date="2023-03" db="EMBL/GenBank/DDBJ databases">
        <title>Mating type loci evolution in Malassezia.</title>
        <authorList>
            <person name="Coelho M.A."/>
        </authorList>
    </citation>
    <scope>NUCLEOTIDE SEQUENCE</scope>
    <source>
        <strain evidence="12">CBS 9431</strain>
    </source>
</reference>
<dbReference type="InterPro" id="IPR029058">
    <property type="entry name" value="AB_hydrolase_fold"/>
</dbReference>
<keyword evidence="6" id="KW-1015">Disulfide bond</keyword>
<evidence type="ECO:0000313" key="12">
    <source>
        <dbReference type="EMBL" id="WFD38799.1"/>
    </source>
</evidence>
<sequence>MRCLVWLSIVVAALLSVVDALPKVPKFPDDLFQPLPVVIWHGLGDSAQSQGLKVLKENLGKMYPGIYVHLVAIKPTLYADRQASIFGNVNDQIEQVYQTLRDTPELRHGFDAVGFSQGGQFLRAYVERYNTPRVRNLITFGSQHMGITDLPTCLPYDAICHTVHHLLTGQAYSDYSQNNVVTAQYFRDTRTKNQFALYKERNEFLYDINNEGAEKNATYKANLERLDKFVMVRFQLDTTVVPWASAWFGAYEDPDTRKGCMNETIPMRHSPIYQEDWIGLRALDRKGAIVFHECSGMHMHLSPACLTLTLGQYVGRPRIPGPWFATEQAHHRAPPHALVALVAVMVLVVLGRLCTAA</sequence>
<keyword evidence="4 11" id="KW-0732">Signal</keyword>
<dbReference type="EC" id="3.1.2.22" evidence="2"/>
<evidence type="ECO:0000256" key="5">
    <source>
        <dbReference type="ARBA" id="ARBA00022801"/>
    </source>
</evidence>
<dbReference type="Proteomes" id="UP001217754">
    <property type="component" value="Chromosome 2"/>
</dbReference>
<dbReference type="EMBL" id="CP119959">
    <property type="protein sequence ID" value="WFD38799.1"/>
    <property type="molecule type" value="Genomic_DNA"/>
</dbReference>
<dbReference type="PRINTS" id="PR00414">
    <property type="entry name" value="PPTHIESTRASE"/>
</dbReference>
<keyword evidence="13" id="KW-1185">Reference proteome</keyword>
<evidence type="ECO:0000256" key="6">
    <source>
        <dbReference type="ARBA" id="ARBA00023157"/>
    </source>
</evidence>
<comment type="similarity">
    <text evidence="1">Belongs to the palmitoyl-protein thioesterase family.</text>
</comment>
<evidence type="ECO:0000313" key="13">
    <source>
        <dbReference type="Proteomes" id="UP001217754"/>
    </source>
</evidence>